<evidence type="ECO:0000313" key="1">
    <source>
        <dbReference type="EMBL" id="PRX53131.1"/>
    </source>
</evidence>
<gene>
    <name evidence="1" type="ORF">CLV81_4033</name>
</gene>
<dbReference type="AlphaFoldDB" id="A0A2T0M6P3"/>
<accession>A0A2T0M6P3</accession>
<reference evidence="1 2" key="1">
    <citation type="submission" date="2018-03" db="EMBL/GenBank/DDBJ databases">
        <title>Genomic Encyclopedia of Archaeal and Bacterial Type Strains, Phase II (KMG-II): from individual species to whole genera.</title>
        <authorList>
            <person name="Goeker M."/>
        </authorList>
    </citation>
    <scope>NUCLEOTIDE SEQUENCE [LARGE SCALE GENOMIC DNA]</scope>
    <source>
        <strain evidence="1 2">DSM 25027</strain>
    </source>
</reference>
<protein>
    <submittedName>
        <fullName evidence="1">Uncharacterized protein DUF2851</fullName>
    </submittedName>
</protein>
<keyword evidence="2" id="KW-1185">Reference proteome</keyword>
<dbReference type="EMBL" id="PVYX01000003">
    <property type="protein sequence ID" value="PRX53131.1"/>
    <property type="molecule type" value="Genomic_DNA"/>
</dbReference>
<organism evidence="1 2">
    <name type="scientific">Flagellimonas meridianipacifica</name>
    <dbReference type="NCBI Taxonomy" id="1080225"/>
    <lineage>
        <taxon>Bacteria</taxon>
        <taxon>Pseudomonadati</taxon>
        <taxon>Bacteroidota</taxon>
        <taxon>Flavobacteriia</taxon>
        <taxon>Flavobacteriales</taxon>
        <taxon>Flavobacteriaceae</taxon>
        <taxon>Flagellimonas</taxon>
    </lineage>
</organism>
<name>A0A2T0M6P3_9FLAO</name>
<sequence length="428" mass="50132">MREDLLHYIWQYKKIPLSKLFTEQKEELQIINFGFPNSGEGPDFLNARILIDDQQWAGNIEMHLKSSDWYAHHHEIDKNYDNVILHVVWEDDIAVFRKDGSQIATLVLQHLIPEELLVSYQALMDTSKIKFINCERSIADMAPVMWKSWEERLYFERLEQKSKHIGALLQKSNNNWEAVLFSLLCKSFGTKINGSFFLNRALKLDFSIVRKTSTDLLQLESLLFGHFGLLEVEDCTDRYYLELKKEYGYLTQKFELEIPEEKPAFYGMRPTSFPTLRISQLANLYYKNCGFFQRLMAIDSLEDYYHVFQVLASSYWENHFTFGKSSKKSKRQISKAFIDLLLINTVIPLKFSYAQRIGKQWNEELVDLISKIKSESNTIVEGFNDLKVQSENALESQAKIQLYTAYCSQKKCLHCAVGVNLLNRNVYF</sequence>
<dbReference type="Pfam" id="PF11013">
    <property type="entry name" value="DUF2851"/>
    <property type="match status" value="1"/>
</dbReference>
<proteinExistence type="predicted"/>
<dbReference type="InterPro" id="IPR021272">
    <property type="entry name" value="DUF2851"/>
</dbReference>
<dbReference type="Proteomes" id="UP000237640">
    <property type="component" value="Unassembled WGS sequence"/>
</dbReference>
<comment type="caution">
    <text evidence="1">The sequence shown here is derived from an EMBL/GenBank/DDBJ whole genome shotgun (WGS) entry which is preliminary data.</text>
</comment>
<evidence type="ECO:0000313" key="2">
    <source>
        <dbReference type="Proteomes" id="UP000237640"/>
    </source>
</evidence>
<dbReference type="OrthoDB" id="1005072at2"/>
<dbReference type="RefSeq" id="WP_106147893.1">
    <property type="nucleotide sequence ID" value="NZ_PVYX01000003.1"/>
</dbReference>